<name>A0ABP5TI61_9PSEU</name>
<accession>A0ABP5TI61</accession>
<dbReference type="SUPFAM" id="SSF101874">
    <property type="entry name" value="YceI-like"/>
    <property type="match status" value="1"/>
</dbReference>
<dbReference type="InterPro" id="IPR007372">
    <property type="entry name" value="Lipid/polyisoprenoid-bd_YceI"/>
</dbReference>
<comment type="caution">
    <text evidence="3">The sequence shown here is derived from an EMBL/GenBank/DDBJ whole genome shotgun (WGS) entry which is preliminary data.</text>
</comment>
<organism evidence="3 4">
    <name type="scientific">Saccharopolyspora halophila</name>
    <dbReference type="NCBI Taxonomy" id="405551"/>
    <lineage>
        <taxon>Bacteria</taxon>
        <taxon>Bacillati</taxon>
        <taxon>Actinomycetota</taxon>
        <taxon>Actinomycetes</taxon>
        <taxon>Pseudonocardiales</taxon>
        <taxon>Pseudonocardiaceae</taxon>
        <taxon>Saccharopolyspora</taxon>
    </lineage>
</organism>
<protein>
    <submittedName>
        <fullName evidence="3">YceI family protein</fullName>
    </submittedName>
</protein>
<dbReference type="SMART" id="SM00867">
    <property type="entry name" value="YceI"/>
    <property type="match status" value="1"/>
</dbReference>
<sequence>MTEATDLGQLTGDYTIDAAHSRLGFVARHAMVTKVRGQFTDVEGEIHIDGHNPADSSGTVRIKTASINTQQEDRDSHLRTGDFFDVENHPEITFRSRSVQPKGSDTFTVSGDLTIRGSTNPVDFDLEFTGLAKDPFGNLRAGFEGSTTINRKDWGLSWNAALETGGWLVSDKITIELDVSAIKLEPGS</sequence>
<dbReference type="Gene3D" id="2.40.128.110">
    <property type="entry name" value="Lipid/polyisoprenoid-binding, YceI-like"/>
    <property type="match status" value="1"/>
</dbReference>
<comment type="similarity">
    <text evidence="1">Belongs to the UPF0312 family.</text>
</comment>
<dbReference type="RefSeq" id="WP_344133102.1">
    <property type="nucleotide sequence ID" value="NZ_BAAARA010000010.1"/>
</dbReference>
<dbReference type="EMBL" id="BAAARA010000010">
    <property type="protein sequence ID" value="GAA2352795.1"/>
    <property type="molecule type" value="Genomic_DNA"/>
</dbReference>
<reference evidence="4" key="1">
    <citation type="journal article" date="2019" name="Int. J. Syst. Evol. Microbiol.">
        <title>The Global Catalogue of Microorganisms (GCM) 10K type strain sequencing project: providing services to taxonomists for standard genome sequencing and annotation.</title>
        <authorList>
            <consortium name="The Broad Institute Genomics Platform"/>
            <consortium name="The Broad Institute Genome Sequencing Center for Infectious Disease"/>
            <person name="Wu L."/>
            <person name="Ma J."/>
        </authorList>
    </citation>
    <scope>NUCLEOTIDE SEQUENCE [LARGE SCALE GENOMIC DNA]</scope>
    <source>
        <strain evidence="4">JCM 16221</strain>
    </source>
</reference>
<dbReference type="PANTHER" id="PTHR34406">
    <property type="entry name" value="PROTEIN YCEI"/>
    <property type="match status" value="1"/>
</dbReference>
<evidence type="ECO:0000313" key="3">
    <source>
        <dbReference type="EMBL" id="GAA2352795.1"/>
    </source>
</evidence>
<evidence type="ECO:0000313" key="4">
    <source>
        <dbReference type="Proteomes" id="UP001501218"/>
    </source>
</evidence>
<evidence type="ECO:0000256" key="1">
    <source>
        <dbReference type="ARBA" id="ARBA00008812"/>
    </source>
</evidence>
<keyword evidence="4" id="KW-1185">Reference proteome</keyword>
<gene>
    <name evidence="3" type="ORF">GCM10009854_33510</name>
</gene>
<dbReference type="Proteomes" id="UP001501218">
    <property type="component" value="Unassembled WGS sequence"/>
</dbReference>
<feature type="domain" description="Lipid/polyisoprenoid-binding YceI-like" evidence="2">
    <location>
        <begin position="13"/>
        <end position="182"/>
    </location>
</feature>
<dbReference type="PANTHER" id="PTHR34406:SF1">
    <property type="entry name" value="PROTEIN YCEI"/>
    <property type="match status" value="1"/>
</dbReference>
<evidence type="ECO:0000259" key="2">
    <source>
        <dbReference type="SMART" id="SM00867"/>
    </source>
</evidence>
<proteinExistence type="inferred from homology"/>
<dbReference type="Pfam" id="PF04264">
    <property type="entry name" value="YceI"/>
    <property type="match status" value="1"/>
</dbReference>
<dbReference type="InterPro" id="IPR036761">
    <property type="entry name" value="TTHA0802/YceI-like_sf"/>
</dbReference>